<keyword evidence="2" id="KW-1133">Transmembrane helix</keyword>
<sequence length="274" mass="29053">MTKESPVSDKAQRREEARQKALQLQQEQLKREKRSRLIILSAIVAGAILLGGLIYFILSKAPSDLAGIEKLPSDVTAPAVAEADGAIIFAADGVDEATTPVLDVYLDFMCNHCATFEQVNAEYIGKAVADGDIIYRAHPISILGSQHATKIASTFVALADTATQEQALAFAAEGFARQNSAGLTAQQMQDIAVSLGVDEKVAKEAASGKYERFIEAASQITLNNKSLRDEKGGFGTPSVFINGERSDVNWSNPAGLPAAIQTAAEAMAEGPATE</sequence>
<accession>A0AAU7DUY5</accession>
<dbReference type="SUPFAM" id="SSF52833">
    <property type="entry name" value="Thioredoxin-like"/>
    <property type="match status" value="1"/>
</dbReference>
<evidence type="ECO:0000256" key="2">
    <source>
        <dbReference type="SAM" id="Phobius"/>
    </source>
</evidence>
<evidence type="ECO:0000259" key="3">
    <source>
        <dbReference type="Pfam" id="PF13462"/>
    </source>
</evidence>
<reference evidence="4" key="1">
    <citation type="submission" date="2024-02" db="EMBL/GenBank/DDBJ databases">
        <title>Tomenella chthoni gen. nov. sp. nov., a member of the family Jonesiaceae isolated from bat guano.</title>
        <authorList>
            <person name="Miller S.L."/>
            <person name="King J."/>
            <person name="Sankaranarayanan K."/>
            <person name="Lawson P.A."/>
        </authorList>
    </citation>
    <scope>NUCLEOTIDE SEQUENCE</scope>
    <source>
        <strain evidence="4">BS-20</strain>
    </source>
</reference>
<dbReference type="Pfam" id="PF13462">
    <property type="entry name" value="Thioredoxin_4"/>
    <property type="match status" value="1"/>
</dbReference>
<gene>
    <name evidence="4" type="ORF">V5R04_00805</name>
</gene>
<evidence type="ECO:0000313" key="4">
    <source>
        <dbReference type="EMBL" id="XBH21799.1"/>
    </source>
</evidence>
<evidence type="ECO:0000256" key="1">
    <source>
        <dbReference type="SAM" id="Coils"/>
    </source>
</evidence>
<dbReference type="CDD" id="cd02972">
    <property type="entry name" value="DsbA_family"/>
    <property type="match status" value="1"/>
</dbReference>
<keyword evidence="2" id="KW-0812">Transmembrane</keyword>
<dbReference type="Gene3D" id="3.40.30.10">
    <property type="entry name" value="Glutaredoxin"/>
    <property type="match status" value="1"/>
</dbReference>
<dbReference type="InterPro" id="IPR012336">
    <property type="entry name" value="Thioredoxin-like_fold"/>
</dbReference>
<dbReference type="InterPro" id="IPR036249">
    <property type="entry name" value="Thioredoxin-like_sf"/>
</dbReference>
<dbReference type="EMBL" id="CP146203">
    <property type="protein sequence ID" value="XBH21799.1"/>
    <property type="molecule type" value="Genomic_DNA"/>
</dbReference>
<dbReference type="AlphaFoldDB" id="A0AAU7DUY5"/>
<name>A0AAU7DUY5_9MICO</name>
<organism evidence="4">
    <name type="scientific">Jonesiaceae bacterium BS-20</name>
    <dbReference type="NCBI Taxonomy" id="3120821"/>
    <lineage>
        <taxon>Bacteria</taxon>
        <taxon>Bacillati</taxon>
        <taxon>Actinomycetota</taxon>
        <taxon>Actinomycetes</taxon>
        <taxon>Micrococcales</taxon>
        <taxon>Jonesiaceae</taxon>
    </lineage>
</organism>
<feature type="coiled-coil region" evidence="1">
    <location>
        <begin position="7"/>
        <end position="34"/>
    </location>
</feature>
<keyword evidence="2" id="KW-0472">Membrane</keyword>
<feature type="transmembrane region" description="Helical" evidence="2">
    <location>
        <begin position="37"/>
        <end position="58"/>
    </location>
</feature>
<proteinExistence type="predicted"/>
<keyword evidence="1" id="KW-0175">Coiled coil</keyword>
<protein>
    <submittedName>
        <fullName evidence="4">Thioredoxin domain-containing protein</fullName>
    </submittedName>
</protein>
<feature type="domain" description="Thioredoxin-like fold" evidence="3">
    <location>
        <begin position="96"/>
        <end position="249"/>
    </location>
</feature>